<sequence>MTENPESREGRDLERVLADLRALSPDIRSCAVLTREGRLLGSSHPEGVDRERARAMLEALVGLVDEVARENGKERALQARVRTELGHVLLVRLEGGAVLAATTGLDARVGLALYDMRNARSEVERAAKEAA</sequence>
<organism evidence="2 3">
    <name type="scientific">Rubrobacter xylanophilus (strain DSM 9941 / JCM 11954 / NBRC 16129 / PRD-1)</name>
    <dbReference type="NCBI Taxonomy" id="266117"/>
    <lineage>
        <taxon>Bacteria</taxon>
        <taxon>Bacillati</taxon>
        <taxon>Actinomycetota</taxon>
        <taxon>Rubrobacteria</taxon>
        <taxon>Rubrobacterales</taxon>
        <taxon>Rubrobacteraceae</taxon>
        <taxon>Rubrobacter</taxon>
    </lineage>
</organism>
<evidence type="ECO:0000313" key="3">
    <source>
        <dbReference type="Proteomes" id="UP000006637"/>
    </source>
</evidence>
<keyword evidence="3" id="KW-1185">Reference proteome</keyword>
<dbReference type="RefSeq" id="WP_011565172.1">
    <property type="nucleotide sequence ID" value="NC_008148.1"/>
</dbReference>
<dbReference type="InterPro" id="IPR004942">
    <property type="entry name" value="Roadblock/LAMTOR2_dom"/>
</dbReference>
<dbReference type="STRING" id="266117.Rxyl_2217"/>
<dbReference type="OrthoDB" id="5244312at2"/>
<feature type="domain" description="Roadblock/LAMTOR2" evidence="1">
    <location>
        <begin position="13"/>
        <end position="103"/>
    </location>
</feature>
<dbReference type="AlphaFoldDB" id="Q1ATX0"/>
<evidence type="ECO:0000313" key="2">
    <source>
        <dbReference type="EMBL" id="ABG05158.1"/>
    </source>
</evidence>
<dbReference type="Proteomes" id="UP000006637">
    <property type="component" value="Chromosome"/>
</dbReference>
<protein>
    <submittedName>
        <fullName evidence="2">Roadblock/LC7</fullName>
    </submittedName>
</protein>
<dbReference type="eggNOG" id="COG2018">
    <property type="taxonomic scope" value="Bacteria"/>
</dbReference>
<gene>
    <name evidence="2" type="ordered locus">Rxyl_2217</name>
</gene>
<dbReference type="HOGENOM" id="CLU_1926035_0_0_11"/>
<dbReference type="SMART" id="SM00960">
    <property type="entry name" value="Robl_LC7"/>
    <property type="match status" value="1"/>
</dbReference>
<dbReference type="SUPFAM" id="SSF103196">
    <property type="entry name" value="Roadblock/LC7 domain"/>
    <property type="match status" value="1"/>
</dbReference>
<reference evidence="2 3" key="1">
    <citation type="submission" date="2006-06" db="EMBL/GenBank/DDBJ databases">
        <title>Complete sequence of Rubrobacter xylanophilus DSM 9941.</title>
        <authorList>
            <consortium name="US DOE Joint Genome Institute"/>
            <person name="Copeland A."/>
            <person name="Lucas S."/>
            <person name="Lapidus A."/>
            <person name="Barry K."/>
            <person name="Detter J.C."/>
            <person name="Glavina del Rio T."/>
            <person name="Hammon N."/>
            <person name="Israni S."/>
            <person name="Dalin E."/>
            <person name="Tice H."/>
            <person name="Pitluck S."/>
            <person name="Munk A.C."/>
            <person name="Brettin T."/>
            <person name="Bruce D."/>
            <person name="Han C."/>
            <person name="Tapia R."/>
            <person name="Gilna P."/>
            <person name="Schmutz J."/>
            <person name="Larimer F."/>
            <person name="Land M."/>
            <person name="Hauser L."/>
            <person name="Kyrpides N."/>
            <person name="Lykidis A."/>
            <person name="da Costa M.S."/>
            <person name="Rainey F.A."/>
            <person name="Empadinhas N."/>
            <person name="Jolivet E."/>
            <person name="Battista J.R."/>
            <person name="Richardson P."/>
        </authorList>
    </citation>
    <scope>NUCLEOTIDE SEQUENCE [LARGE SCALE GENOMIC DNA]</scope>
    <source>
        <strain evidence="3">DSM 9941 / NBRC 16129 / PRD-1</strain>
    </source>
</reference>
<proteinExistence type="predicted"/>
<dbReference type="Pfam" id="PF03259">
    <property type="entry name" value="Robl_LC7"/>
    <property type="match status" value="1"/>
</dbReference>
<dbReference type="EMBL" id="CP000386">
    <property type="protein sequence ID" value="ABG05158.1"/>
    <property type="molecule type" value="Genomic_DNA"/>
</dbReference>
<name>Q1ATX0_RUBXD</name>
<evidence type="ECO:0000259" key="1">
    <source>
        <dbReference type="SMART" id="SM00960"/>
    </source>
</evidence>
<dbReference type="Gene3D" id="3.30.450.30">
    <property type="entry name" value="Dynein light chain 2a, cytoplasmic"/>
    <property type="match status" value="1"/>
</dbReference>
<accession>Q1ATX0</accession>
<dbReference type="KEGG" id="rxy:Rxyl_2217"/>